<evidence type="ECO:0000259" key="12">
    <source>
        <dbReference type="PROSITE" id="PS50262"/>
    </source>
</evidence>
<accession>A0A915CPV6</accession>
<feature type="compositionally biased region" description="Low complexity" evidence="10">
    <location>
        <begin position="437"/>
        <end position="446"/>
    </location>
</feature>
<evidence type="ECO:0000256" key="4">
    <source>
        <dbReference type="ARBA" id="ARBA00022989"/>
    </source>
</evidence>
<proteinExistence type="inferred from homology"/>
<dbReference type="Gene3D" id="1.20.1070.10">
    <property type="entry name" value="Rhodopsin 7-helix transmembrane proteins"/>
    <property type="match status" value="1"/>
</dbReference>
<dbReference type="InterPro" id="IPR000276">
    <property type="entry name" value="GPCR_Rhodpsn"/>
</dbReference>
<dbReference type="AlphaFoldDB" id="A0A915CPV6"/>
<keyword evidence="4 11" id="KW-1133">Transmembrane helix</keyword>
<keyword evidence="7 9" id="KW-0675">Receptor</keyword>
<name>A0A915CPV6_9BILA</name>
<evidence type="ECO:0000256" key="10">
    <source>
        <dbReference type="SAM" id="MobiDB-lite"/>
    </source>
</evidence>
<dbReference type="PANTHER" id="PTHR24229">
    <property type="entry name" value="NEUROPEPTIDES RECEPTOR"/>
    <property type="match status" value="1"/>
</dbReference>
<dbReference type="Pfam" id="PF00001">
    <property type="entry name" value="7tm_1"/>
    <property type="match status" value="1"/>
</dbReference>
<dbReference type="GO" id="GO:0005886">
    <property type="term" value="C:plasma membrane"/>
    <property type="evidence" value="ECO:0007669"/>
    <property type="project" value="UniProtKB-SubCell"/>
</dbReference>
<feature type="transmembrane region" description="Helical" evidence="11">
    <location>
        <begin position="249"/>
        <end position="273"/>
    </location>
</feature>
<keyword evidence="6 11" id="KW-0472">Membrane</keyword>
<feature type="transmembrane region" description="Helical" evidence="11">
    <location>
        <begin position="189"/>
        <end position="210"/>
    </location>
</feature>
<keyword evidence="8 9" id="KW-0807">Transducer</keyword>
<dbReference type="GO" id="GO:0004930">
    <property type="term" value="F:G protein-coupled receptor activity"/>
    <property type="evidence" value="ECO:0007669"/>
    <property type="project" value="UniProtKB-KW"/>
</dbReference>
<feature type="transmembrane region" description="Helical" evidence="11">
    <location>
        <begin position="77"/>
        <end position="99"/>
    </location>
</feature>
<dbReference type="GO" id="GO:0043005">
    <property type="term" value="C:neuron projection"/>
    <property type="evidence" value="ECO:0007669"/>
    <property type="project" value="TreeGrafter"/>
</dbReference>
<comment type="similarity">
    <text evidence="9">Belongs to the G-protein coupled receptor 1 family.</text>
</comment>
<evidence type="ECO:0000256" key="7">
    <source>
        <dbReference type="ARBA" id="ARBA00023170"/>
    </source>
</evidence>
<dbReference type="GO" id="GO:0042277">
    <property type="term" value="F:peptide binding"/>
    <property type="evidence" value="ECO:0007669"/>
    <property type="project" value="TreeGrafter"/>
</dbReference>
<comment type="subcellular location">
    <subcellularLocation>
        <location evidence="1">Cell membrane</location>
        <topology evidence="1">Multi-pass membrane protein</topology>
    </subcellularLocation>
</comment>
<feature type="region of interest" description="Disordered" evidence="10">
    <location>
        <begin position="437"/>
        <end position="456"/>
    </location>
</feature>
<evidence type="ECO:0000256" key="8">
    <source>
        <dbReference type="ARBA" id="ARBA00023224"/>
    </source>
</evidence>
<feature type="transmembrane region" description="Helical" evidence="11">
    <location>
        <begin position="335"/>
        <end position="361"/>
    </location>
</feature>
<feature type="transmembrane region" description="Helical" evidence="11">
    <location>
        <begin position="294"/>
        <end position="315"/>
    </location>
</feature>
<dbReference type="InterPro" id="IPR017452">
    <property type="entry name" value="GPCR_Rhodpsn_7TM"/>
</dbReference>
<keyword evidence="5 9" id="KW-0297">G-protein coupled receptor</keyword>
<keyword evidence="3 9" id="KW-0812">Transmembrane</keyword>
<organism evidence="13 14">
    <name type="scientific">Ditylenchus dipsaci</name>
    <dbReference type="NCBI Taxonomy" id="166011"/>
    <lineage>
        <taxon>Eukaryota</taxon>
        <taxon>Metazoa</taxon>
        <taxon>Ecdysozoa</taxon>
        <taxon>Nematoda</taxon>
        <taxon>Chromadorea</taxon>
        <taxon>Rhabditida</taxon>
        <taxon>Tylenchina</taxon>
        <taxon>Tylenchomorpha</taxon>
        <taxon>Sphaerularioidea</taxon>
        <taxon>Anguinidae</taxon>
        <taxon>Anguininae</taxon>
        <taxon>Ditylenchus</taxon>
    </lineage>
</organism>
<dbReference type="PRINTS" id="PR00237">
    <property type="entry name" value="GPCRRHODOPSN"/>
</dbReference>
<evidence type="ECO:0000256" key="9">
    <source>
        <dbReference type="RuleBase" id="RU000688"/>
    </source>
</evidence>
<dbReference type="PANTHER" id="PTHR24229:SF95">
    <property type="entry name" value="G-PROTEIN COUPLED RECEPTOR C06G4.5-RELATED"/>
    <property type="match status" value="1"/>
</dbReference>
<keyword evidence="13" id="KW-1185">Reference proteome</keyword>
<dbReference type="WBParaSite" id="jg10848">
    <property type="protein sequence ID" value="jg10848"/>
    <property type="gene ID" value="jg10848"/>
</dbReference>
<protein>
    <submittedName>
        <fullName evidence="14">G-protein coupled receptors family 1 profile domain-containing protein</fullName>
    </submittedName>
</protein>
<dbReference type="PROSITE" id="PS50262">
    <property type="entry name" value="G_PROTEIN_RECEP_F1_2"/>
    <property type="match status" value="1"/>
</dbReference>
<dbReference type="Proteomes" id="UP000887574">
    <property type="component" value="Unplaced"/>
</dbReference>
<feature type="transmembrane region" description="Helical" evidence="11">
    <location>
        <begin position="111"/>
        <end position="133"/>
    </location>
</feature>
<evidence type="ECO:0000313" key="13">
    <source>
        <dbReference type="Proteomes" id="UP000887574"/>
    </source>
</evidence>
<evidence type="ECO:0000256" key="3">
    <source>
        <dbReference type="ARBA" id="ARBA00022692"/>
    </source>
</evidence>
<evidence type="ECO:0000256" key="2">
    <source>
        <dbReference type="ARBA" id="ARBA00022475"/>
    </source>
</evidence>
<keyword evidence="2" id="KW-1003">Cell membrane</keyword>
<sequence>MNVGSERSSLMIEIAAVGANDNLAATMASFVPNLTDQQRLFNASEEEKENLYMALNSKYEITDVLPPPNHGFGNGCWVHVAFFAGTCGNVAVLTTIYQVVRSRRNNLDNTLIYVIVLSCVDFGVCLSLPFTVIDQILGFWMFGSIVCKLHAVLENFGKILSALILTAMSFDRFAGVCHPHKKWLRSTSLAVIILVGMAVYALVTLCPLLWSFTARELVLFEKETAPHKITRMRIEKCTMVNISSTVFTLFTVFLFVLCYLVPLFLVAFFYSRLLKKLRQHARQFTSSQIPLMRISLYTLAVACFYFICWTPFWVATAFAVYLEYAGEQGGTVPPVFVYCMYFIHALPFTNSAVNWILYGALNSQLQHRYRGNRTNENTTLNTNESQKNNHQAFDLGHTQPLQTGRTYLGSESSCVQLSTINGNVPQYQSTNRWLSNSNQSTNTTNTPAIQTPVSRRPSFQFPTSIPPIAPVGAQVHPFEEDDNKDKNADLVDQEVNVIPRMLIDYARSGALDGLEESYPFVGVTNNNIIQKMSLESDGETYENDYDGELMDRRESIDLLLKSDHEATFL</sequence>
<evidence type="ECO:0000256" key="11">
    <source>
        <dbReference type="SAM" id="Phobius"/>
    </source>
</evidence>
<reference evidence="14" key="1">
    <citation type="submission" date="2022-11" db="UniProtKB">
        <authorList>
            <consortium name="WormBaseParasite"/>
        </authorList>
    </citation>
    <scope>IDENTIFICATION</scope>
</reference>
<evidence type="ECO:0000256" key="1">
    <source>
        <dbReference type="ARBA" id="ARBA00004651"/>
    </source>
</evidence>
<evidence type="ECO:0000313" key="14">
    <source>
        <dbReference type="WBParaSite" id="jg10848"/>
    </source>
</evidence>
<dbReference type="SUPFAM" id="SSF81321">
    <property type="entry name" value="Family A G protein-coupled receptor-like"/>
    <property type="match status" value="1"/>
</dbReference>
<evidence type="ECO:0000256" key="5">
    <source>
        <dbReference type="ARBA" id="ARBA00023040"/>
    </source>
</evidence>
<dbReference type="CDD" id="cd00637">
    <property type="entry name" value="7tm_classA_rhodopsin-like"/>
    <property type="match status" value="1"/>
</dbReference>
<feature type="domain" description="G-protein coupled receptors family 1 profile" evidence="12">
    <location>
        <begin position="88"/>
        <end position="358"/>
    </location>
</feature>
<dbReference type="PROSITE" id="PS00237">
    <property type="entry name" value="G_PROTEIN_RECEP_F1_1"/>
    <property type="match status" value="1"/>
</dbReference>
<evidence type="ECO:0000256" key="6">
    <source>
        <dbReference type="ARBA" id="ARBA00023136"/>
    </source>
</evidence>